<organism evidence="2 3">
    <name type="scientific">Karstenula rhodostoma CBS 690.94</name>
    <dbReference type="NCBI Taxonomy" id="1392251"/>
    <lineage>
        <taxon>Eukaryota</taxon>
        <taxon>Fungi</taxon>
        <taxon>Dikarya</taxon>
        <taxon>Ascomycota</taxon>
        <taxon>Pezizomycotina</taxon>
        <taxon>Dothideomycetes</taxon>
        <taxon>Pleosporomycetidae</taxon>
        <taxon>Pleosporales</taxon>
        <taxon>Massarineae</taxon>
        <taxon>Didymosphaeriaceae</taxon>
        <taxon>Karstenula</taxon>
    </lineage>
</organism>
<protein>
    <submittedName>
        <fullName evidence="2">Uncharacterized protein</fullName>
    </submittedName>
</protein>
<feature type="region of interest" description="Disordered" evidence="1">
    <location>
        <begin position="578"/>
        <end position="603"/>
    </location>
</feature>
<dbReference type="Proteomes" id="UP000799764">
    <property type="component" value="Unassembled WGS sequence"/>
</dbReference>
<feature type="region of interest" description="Disordered" evidence="1">
    <location>
        <begin position="177"/>
        <end position="244"/>
    </location>
</feature>
<feature type="compositionally biased region" description="Polar residues" evidence="1">
    <location>
        <begin position="431"/>
        <end position="445"/>
    </location>
</feature>
<sequence length="915" mass="102582">MAFRIGLYFDSSKFIRGAGIQRKPARRPLFDNTMTSTTTPFIKHDRRFRPWDDPPRWKGNQYAGEAPLNMSAGRKRAHDDNNADNNNVQTRPQKRPRKEAEWALIRCCRPLFCCLDFVLSFTPAGSAENKKEWEKKLARDEIEHYIYIPQQLTEHSDYIILNGRKLYTADAGYSVEPLSGNGTGRPTTRHNATEQGAQTSPRRPPGAQSSGPYYPGAPPPPSDDEDDHDYGPGGGAALPTGTHGRLPIVFHRPRVPTHGGGASGVHVSTPTPTQAGVHTIKLPGGLTHVTGPPIRQRPVDKEGYKARLPPRDHLGRLVDKKGRLVNEKGQLVNEKGQLVNRRGRRIMKLSEDPLPAPSTPLSVPQALPPALPLQSYSSVTQLVDEYGGLIDERGRLVNENGQLINEKGYLVDEHGRIPAYLFEEDDPWTGRPSTAQGAQAASSPTPVFEGDPGRPTTSVFEEEPPRPHAPVVRPPTPRPPIPETIDPSEPTSEDDTLATRLEEQQQPPASGATQPQAELPAVEPVPTQSNNNTFHDRIKKASAARKEIASAADPTVDPIRWLDTVVVPSEVLPEVKKPSRIPTGFQPYEEKQEEQKRKDNRTPYERFLAKESEKYAPLPPVSIIRSTPRGPYGLRLAPDMVLGESLPLSDVDHMLGRETLLDRVTFPQPKRCRIDNPGCQEHETKTFATGRELREHEITHDYMMFGGYGPPGTVDNHGWPYPISPGEREQLLREREERRNTVYPANEMAQAIAASVEEERQMVQRGKAVRERANRPLTEGDFAEEMTEEEFEQQFSSHDAPFPGEDFTEEEEMTGEEYQQQLLSDTIGDEMPVPGEEGFEEDPTHQQTYGYAVDGARAPGEVIFEEDIMEQGAEDYSWEQRQAQFLQQYGVQRVYTDEERLAMVEEDERRELMGY</sequence>
<dbReference type="OrthoDB" id="3937590at2759"/>
<feature type="region of interest" description="Disordered" evidence="1">
    <location>
        <begin position="72"/>
        <end position="96"/>
    </location>
</feature>
<evidence type="ECO:0000313" key="3">
    <source>
        <dbReference type="Proteomes" id="UP000799764"/>
    </source>
</evidence>
<evidence type="ECO:0000313" key="2">
    <source>
        <dbReference type="EMBL" id="KAF2438079.1"/>
    </source>
</evidence>
<keyword evidence="3" id="KW-1185">Reference proteome</keyword>
<accession>A0A9P4U4L6</accession>
<reference evidence="2" key="1">
    <citation type="journal article" date="2020" name="Stud. Mycol.">
        <title>101 Dothideomycetes genomes: a test case for predicting lifestyles and emergence of pathogens.</title>
        <authorList>
            <person name="Haridas S."/>
            <person name="Albert R."/>
            <person name="Binder M."/>
            <person name="Bloem J."/>
            <person name="Labutti K."/>
            <person name="Salamov A."/>
            <person name="Andreopoulos B."/>
            <person name="Baker S."/>
            <person name="Barry K."/>
            <person name="Bills G."/>
            <person name="Bluhm B."/>
            <person name="Cannon C."/>
            <person name="Castanera R."/>
            <person name="Culley D."/>
            <person name="Daum C."/>
            <person name="Ezra D."/>
            <person name="Gonzalez J."/>
            <person name="Henrissat B."/>
            <person name="Kuo A."/>
            <person name="Liang C."/>
            <person name="Lipzen A."/>
            <person name="Lutzoni F."/>
            <person name="Magnuson J."/>
            <person name="Mondo S."/>
            <person name="Nolan M."/>
            <person name="Ohm R."/>
            <person name="Pangilinan J."/>
            <person name="Park H.-J."/>
            <person name="Ramirez L."/>
            <person name="Alfaro M."/>
            <person name="Sun H."/>
            <person name="Tritt A."/>
            <person name="Yoshinaga Y."/>
            <person name="Zwiers L.-H."/>
            <person name="Turgeon B."/>
            <person name="Goodwin S."/>
            <person name="Spatafora J."/>
            <person name="Crous P."/>
            <person name="Grigoriev I."/>
        </authorList>
    </citation>
    <scope>NUCLEOTIDE SEQUENCE</scope>
    <source>
        <strain evidence="2">CBS 690.94</strain>
    </source>
</reference>
<name>A0A9P4U4L6_9PLEO</name>
<gene>
    <name evidence="2" type="ORF">P171DRAFT_505014</name>
</gene>
<comment type="caution">
    <text evidence="2">The sequence shown here is derived from an EMBL/GenBank/DDBJ whole genome shotgun (WGS) entry which is preliminary data.</text>
</comment>
<feature type="compositionally biased region" description="Basic and acidic residues" evidence="1">
    <location>
        <begin position="588"/>
        <end position="603"/>
    </location>
</feature>
<dbReference type="EMBL" id="MU001513">
    <property type="protein sequence ID" value="KAF2438079.1"/>
    <property type="molecule type" value="Genomic_DNA"/>
</dbReference>
<dbReference type="AlphaFoldDB" id="A0A9P4U4L6"/>
<feature type="region of interest" description="Disordered" evidence="1">
    <location>
        <begin position="424"/>
        <end position="496"/>
    </location>
</feature>
<feature type="compositionally biased region" description="Pro residues" evidence="1">
    <location>
        <begin position="472"/>
        <end position="482"/>
    </location>
</feature>
<feature type="compositionally biased region" description="Polar residues" evidence="1">
    <location>
        <begin position="184"/>
        <end position="201"/>
    </location>
</feature>
<evidence type="ECO:0000256" key="1">
    <source>
        <dbReference type="SAM" id="MobiDB-lite"/>
    </source>
</evidence>
<proteinExistence type="predicted"/>